<comment type="caution">
    <text evidence="7">The sequence shown here is derived from an EMBL/GenBank/DDBJ whole genome shotgun (WGS) entry which is preliminary data.</text>
</comment>
<evidence type="ECO:0000256" key="5">
    <source>
        <dbReference type="ARBA" id="ARBA00023136"/>
    </source>
</evidence>
<evidence type="ECO:0000256" key="2">
    <source>
        <dbReference type="ARBA" id="ARBA00007262"/>
    </source>
</evidence>
<keyword evidence="3 6" id="KW-0812">Transmembrane</keyword>
<protein>
    <submittedName>
        <fullName evidence="7">Uncharacterized protein</fullName>
    </submittedName>
</protein>
<sequence length="190" mass="20551">MYIAGSGRALASNIISDSSPPSLKMGIFLSTMRDCTGRTTTINESESSTLLNIILTSPTVQDIRKSSKELIHPESFTASLAETLLSGLAMAIKQSTPMAEAATEALARATDAAFEFSKEHPFYITILAIGVLVTVLPWVLEVLGFADLGIVEGSWAASWQAKYAGYVRKGSLFSFLQRLGMVWHMKAVGW</sequence>
<keyword evidence="8" id="KW-1185">Reference proteome</keyword>
<evidence type="ECO:0000313" key="7">
    <source>
        <dbReference type="EMBL" id="KAL2833757.1"/>
    </source>
</evidence>
<name>A0ABR4J3X2_9EURO</name>
<accession>A0ABR4J3X2</accession>
<evidence type="ECO:0000313" key="8">
    <source>
        <dbReference type="Proteomes" id="UP001610335"/>
    </source>
</evidence>
<dbReference type="Proteomes" id="UP001610335">
    <property type="component" value="Unassembled WGS sequence"/>
</dbReference>
<dbReference type="Pfam" id="PF06140">
    <property type="entry name" value="Ifi-6-16"/>
    <property type="match status" value="1"/>
</dbReference>
<evidence type="ECO:0000256" key="4">
    <source>
        <dbReference type="ARBA" id="ARBA00022989"/>
    </source>
</evidence>
<dbReference type="EMBL" id="JBFXLS010000003">
    <property type="protein sequence ID" value="KAL2833757.1"/>
    <property type="molecule type" value="Genomic_DNA"/>
</dbReference>
<feature type="transmembrane region" description="Helical" evidence="6">
    <location>
        <begin position="122"/>
        <end position="140"/>
    </location>
</feature>
<proteinExistence type="inferred from homology"/>
<keyword evidence="4 6" id="KW-1133">Transmembrane helix</keyword>
<dbReference type="InterPro" id="IPR038213">
    <property type="entry name" value="IFI6/IFI27-like_sf"/>
</dbReference>
<dbReference type="Gene3D" id="6.10.110.10">
    <property type="match status" value="1"/>
</dbReference>
<reference evidence="7 8" key="1">
    <citation type="submission" date="2024-07" db="EMBL/GenBank/DDBJ databases">
        <title>Section-level genome sequencing and comparative genomics of Aspergillus sections Usti and Cavernicolus.</title>
        <authorList>
            <consortium name="Lawrence Berkeley National Laboratory"/>
            <person name="Nybo J.L."/>
            <person name="Vesth T.C."/>
            <person name="Theobald S."/>
            <person name="Frisvad J.C."/>
            <person name="Larsen T.O."/>
            <person name="Kjaerboelling I."/>
            <person name="Rothschild-Mancinelli K."/>
            <person name="Lyhne E.K."/>
            <person name="Kogle M.E."/>
            <person name="Barry K."/>
            <person name="Clum A."/>
            <person name="Na H."/>
            <person name="Ledsgaard L."/>
            <person name="Lin J."/>
            <person name="Lipzen A."/>
            <person name="Kuo A."/>
            <person name="Riley R."/>
            <person name="Mondo S."/>
            <person name="LaButti K."/>
            <person name="Haridas S."/>
            <person name="Pangalinan J."/>
            <person name="Salamov A.A."/>
            <person name="Simmons B.A."/>
            <person name="Magnuson J.K."/>
            <person name="Chen J."/>
            <person name="Drula E."/>
            <person name="Henrissat B."/>
            <person name="Wiebenga A."/>
            <person name="Lubbers R.J."/>
            <person name="Gomes A.C."/>
            <person name="Makela M.R."/>
            <person name="Stajich J."/>
            <person name="Grigoriev I.V."/>
            <person name="Mortensen U.H."/>
            <person name="De vries R.P."/>
            <person name="Baker S.E."/>
            <person name="Andersen M.R."/>
        </authorList>
    </citation>
    <scope>NUCLEOTIDE SEQUENCE [LARGE SCALE GENOMIC DNA]</scope>
    <source>
        <strain evidence="7 8">CBS 600.67</strain>
    </source>
</reference>
<gene>
    <name evidence="7" type="ORF">BDW59DRAFT_64246</name>
</gene>
<comment type="subcellular location">
    <subcellularLocation>
        <location evidence="1">Membrane</location>
        <topology evidence="1">Multi-pass membrane protein</topology>
    </subcellularLocation>
</comment>
<keyword evidence="5 6" id="KW-0472">Membrane</keyword>
<comment type="similarity">
    <text evidence="2">Belongs to the IFI6/IFI27 family.</text>
</comment>
<evidence type="ECO:0000256" key="1">
    <source>
        <dbReference type="ARBA" id="ARBA00004141"/>
    </source>
</evidence>
<evidence type="ECO:0000256" key="3">
    <source>
        <dbReference type="ARBA" id="ARBA00022692"/>
    </source>
</evidence>
<evidence type="ECO:0000256" key="6">
    <source>
        <dbReference type="SAM" id="Phobius"/>
    </source>
</evidence>
<dbReference type="InterPro" id="IPR009311">
    <property type="entry name" value="IFI6/IFI27-like"/>
</dbReference>
<organism evidence="7 8">
    <name type="scientific">Aspergillus cavernicola</name>
    <dbReference type="NCBI Taxonomy" id="176166"/>
    <lineage>
        <taxon>Eukaryota</taxon>
        <taxon>Fungi</taxon>
        <taxon>Dikarya</taxon>
        <taxon>Ascomycota</taxon>
        <taxon>Pezizomycotina</taxon>
        <taxon>Eurotiomycetes</taxon>
        <taxon>Eurotiomycetidae</taxon>
        <taxon>Eurotiales</taxon>
        <taxon>Aspergillaceae</taxon>
        <taxon>Aspergillus</taxon>
        <taxon>Aspergillus subgen. Nidulantes</taxon>
    </lineage>
</organism>